<protein>
    <submittedName>
        <fullName evidence="2">Uncharacterized protein</fullName>
    </submittedName>
</protein>
<evidence type="ECO:0000313" key="3">
    <source>
        <dbReference type="Proteomes" id="UP000073492"/>
    </source>
</evidence>
<comment type="caution">
    <text evidence="2">The sequence shown here is derived from an EMBL/GenBank/DDBJ whole genome shotgun (WGS) entry which is preliminary data.</text>
</comment>
<accession>A0A139IFV3</accession>
<organism evidence="2 3">
    <name type="scientific">Pseudocercospora musae</name>
    <dbReference type="NCBI Taxonomy" id="113226"/>
    <lineage>
        <taxon>Eukaryota</taxon>
        <taxon>Fungi</taxon>
        <taxon>Dikarya</taxon>
        <taxon>Ascomycota</taxon>
        <taxon>Pezizomycotina</taxon>
        <taxon>Dothideomycetes</taxon>
        <taxon>Dothideomycetidae</taxon>
        <taxon>Mycosphaerellales</taxon>
        <taxon>Mycosphaerellaceae</taxon>
        <taxon>Pseudocercospora</taxon>
    </lineage>
</organism>
<name>A0A139IFV3_9PEZI</name>
<sequence>MATGAPYLSTGRTVPGLPAPGRRDRGEAWDRGLTEHEASPGSTNDPSKAYKKRANVAHDSISIKCAAARIEREADAAPSKRAAMPTKRDAEANPPKGAAAPSKRQASPATSKRATSPFNPLVGFEAIALLDVREASKEERQLPALLKPK</sequence>
<evidence type="ECO:0000256" key="1">
    <source>
        <dbReference type="SAM" id="MobiDB-lite"/>
    </source>
</evidence>
<keyword evidence="3" id="KW-1185">Reference proteome</keyword>
<reference evidence="2 3" key="1">
    <citation type="submission" date="2015-07" db="EMBL/GenBank/DDBJ databases">
        <title>Comparative genomics of the Sigatoka disease complex on banana suggests a link between parallel evolutionary changes in Pseudocercospora fijiensis and Pseudocercospora eumusae and increased virulence on the banana host.</title>
        <authorList>
            <person name="Chang T.-C."/>
            <person name="Salvucci A."/>
            <person name="Crous P.W."/>
            <person name="Stergiopoulos I."/>
        </authorList>
    </citation>
    <scope>NUCLEOTIDE SEQUENCE [LARGE SCALE GENOMIC DNA]</scope>
    <source>
        <strain evidence="2 3">CBS 116634</strain>
    </source>
</reference>
<dbReference type="EMBL" id="LFZO01000108">
    <property type="protein sequence ID" value="KXT13657.1"/>
    <property type="molecule type" value="Genomic_DNA"/>
</dbReference>
<dbReference type="AlphaFoldDB" id="A0A139IFV3"/>
<dbReference type="Proteomes" id="UP000073492">
    <property type="component" value="Unassembled WGS sequence"/>
</dbReference>
<feature type="compositionally biased region" description="Basic and acidic residues" evidence="1">
    <location>
        <begin position="21"/>
        <end position="38"/>
    </location>
</feature>
<gene>
    <name evidence="2" type="ORF">AC579_4998</name>
</gene>
<evidence type="ECO:0000313" key="2">
    <source>
        <dbReference type="EMBL" id="KXT13657.1"/>
    </source>
</evidence>
<feature type="compositionally biased region" description="Polar residues" evidence="1">
    <location>
        <begin position="104"/>
        <end position="118"/>
    </location>
</feature>
<feature type="region of interest" description="Disordered" evidence="1">
    <location>
        <begin position="72"/>
        <end position="118"/>
    </location>
</feature>
<proteinExistence type="predicted"/>
<feature type="region of interest" description="Disordered" evidence="1">
    <location>
        <begin position="1"/>
        <end position="55"/>
    </location>
</feature>